<dbReference type="GO" id="GO:0005739">
    <property type="term" value="C:mitochondrion"/>
    <property type="evidence" value="ECO:0007669"/>
    <property type="project" value="TreeGrafter"/>
</dbReference>
<dbReference type="InterPro" id="IPR004095">
    <property type="entry name" value="TGS"/>
</dbReference>
<keyword evidence="15" id="KW-1185">Reference proteome</keyword>
<evidence type="ECO:0000256" key="9">
    <source>
        <dbReference type="ARBA" id="ARBA00023146"/>
    </source>
</evidence>
<dbReference type="GO" id="GO:0005524">
    <property type="term" value="F:ATP binding"/>
    <property type="evidence" value="ECO:0007669"/>
    <property type="project" value="UniProtKB-KW"/>
</dbReference>
<dbReference type="PRINTS" id="PR01047">
    <property type="entry name" value="TRNASYNTHTHR"/>
</dbReference>
<dbReference type="Gene3D" id="3.40.50.800">
    <property type="entry name" value="Anticodon-binding domain"/>
    <property type="match status" value="1"/>
</dbReference>
<dbReference type="EMBL" id="JACEFO010002210">
    <property type="protein sequence ID" value="KAF8673029.1"/>
    <property type="molecule type" value="Genomic_DNA"/>
</dbReference>
<dbReference type="InterPro" id="IPR045864">
    <property type="entry name" value="aa-tRNA-synth_II/BPL/LPL"/>
</dbReference>
<dbReference type="SUPFAM" id="SSF52954">
    <property type="entry name" value="Class II aaRS ABD-related"/>
    <property type="match status" value="1"/>
</dbReference>
<evidence type="ECO:0000256" key="8">
    <source>
        <dbReference type="ARBA" id="ARBA00022917"/>
    </source>
</evidence>
<feature type="domain" description="TGS" evidence="13">
    <location>
        <begin position="37"/>
        <end position="100"/>
    </location>
</feature>
<dbReference type="SMART" id="SM00863">
    <property type="entry name" value="tRNA_SAD"/>
    <property type="match status" value="1"/>
</dbReference>
<evidence type="ECO:0000313" key="14">
    <source>
        <dbReference type="EMBL" id="KAF8673029.1"/>
    </source>
</evidence>
<dbReference type="SUPFAM" id="SSF81271">
    <property type="entry name" value="TGS-like"/>
    <property type="match status" value="1"/>
</dbReference>
<sequence length="674" mass="77687">MAVARDDSYLESVTDKRICMFEEIQTRQALQRRDYQVRMLVTILHDGAIKEGKKWITTPMDIAKEISSGFAASCLIAQVDETLWDMGRPLEGDCELQLFKFDSNEGRDTFWHSSAHILGESLERAYGCKLCIGPCTTRGEGFYYDAYYNGLTLNEEHFGIIENQARKAVAENQPFERIEISRSEALEMFSENKFKVEIINELPEDKTITVYRCGPLVDLCRGPHIPNTSFVKAFACLKASSSYWRGKADRESLQRVYGISFPDSRRLKEYKHHLEEAKKRDHRSLGKAQELFFFNPLSPGSCFFLPHGARIYNKLMDFMRQQYRDRGYQEVISPNIYNMQLWETSGHAANYKENMFIFEIEKQEFGLKPMSCPGHCLMFNNRVRSYRDLPLRLADFGVLHRNELSGALTGLTRVRRFQQDDAHIFCRENQIKDEVNSVLEFINYVYEIFGFKYELELSTRPEKYLGDIETWNKAEQQLTEGLNEFGKPWQINEGDGAFYGPKIDIGVFDALKRKFQCATLQLDFQLPLRFKLYYSAEDEAKTERPVMIHRAILGSVERKFAILLEHYSGKWPFWLSPRQAIVCSVSSGSVEYAKQVLARLHEAGFDIDIDISDRTIQKKVHGAQAAQFNYILVVGAREAETGNVCVRARDSAALATMSVDGIITRFREEIAAFK</sequence>
<dbReference type="CDD" id="cd01667">
    <property type="entry name" value="TGS_ThrRS"/>
    <property type="match status" value="1"/>
</dbReference>
<dbReference type="SUPFAM" id="SSF55681">
    <property type="entry name" value="Class II aaRS and biotin synthetases"/>
    <property type="match status" value="1"/>
</dbReference>
<proteinExistence type="inferred from homology"/>
<keyword evidence="5" id="KW-0436">Ligase</keyword>
<dbReference type="InterPro" id="IPR002320">
    <property type="entry name" value="Thr-tRNA-ligase_IIa"/>
</dbReference>
<accession>A0A835ECF5</accession>
<dbReference type="InterPro" id="IPR018163">
    <property type="entry name" value="Thr/Ala-tRNA-synth_IIc_edit"/>
</dbReference>
<dbReference type="InterPro" id="IPR033728">
    <property type="entry name" value="ThrRS_core"/>
</dbReference>
<dbReference type="PROSITE" id="PS50862">
    <property type="entry name" value="AA_TRNA_LIGASE_II"/>
    <property type="match status" value="1"/>
</dbReference>
<dbReference type="PANTHER" id="PTHR11451:SF46">
    <property type="entry name" value="THREONINE--TRNA LIGASE"/>
    <property type="match status" value="1"/>
</dbReference>
<dbReference type="CDD" id="cd00860">
    <property type="entry name" value="ThrRS_anticodon"/>
    <property type="match status" value="1"/>
</dbReference>
<comment type="caution">
    <text evidence="14">The sequence shown here is derived from an EMBL/GenBank/DDBJ whole genome shotgun (WGS) entry which is preliminary data.</text>
</comment>
<evidence type="ECO:0000259" key="13">
    <source>
        <dbReference type="PROSITE" id="PS51880"/>
    </source>
</evidence>
<dbReference type="InterPro" id="IPR047246">
    <property type="entry name" value="ThrRS_anticodon"/>
</dbReference>
<dbReference type="FunFam" id="3.10.20.30:FF:000006">
    <property type="entry name" value="Threonine--tRNA ligase, cytoplasmic"/>
    <property type="match status" value="1"/>
</dbReference>
<dbReference type="HAMAP" id="MF_00184">
    <property type="entry name" value="Thr_tRNA_synth"/>
    <property type="match status" value="1"/>
</dbReference>
<dbReference type="OrthoDB" id="5423599at2759"/>
<dbReference type="FunFam" id="3.40.50.800:FF:000019">
    <property type="entry name" value="Threonine--tRNA ligase mitochondrial 1"/>
    <property type="match status" value="1"/>
</dbReference>
<evidence type="ECO:0000259" key="12">
    <source>
        <dbReference type="PROSITE" id="PS50862"/>
    </source>
</evidence>
<dbReference type="FunFam" id="3.30.980.10:FF:000005">
    <property type="entry name" value="Threonyl-tRNA synthetase, mitochondrial"/>
    <property type="match status" value="1"/>
</dbReference>
<protein>
    <recommendedName>
        <fullName evidence="3">threonine--tRNA ligase</fullName>
        <ecNumber evidence="3">6.1.1.3</ecNumber>
    </recommendedName>
    <alternativeName>
        <fullName evidence="10">Threonyl-tRNA synthetase</fullName>
    </alternativeName>
</protein>
<dbReference type="Pfam" id="PF02824">
    <property type="entry name" value="TGS"/>
    <property type="match status" value="1"/>
</dbReference>
<dbReference type="FunFam" id="3.30.930.10:FF:000009">
    <property type="entry name" value="Threonine--tRNA ligase 2, cytoplasmic"/>
    <property type="match status" value="1"/>
</dbReference>
<evidence type="ECO:0000256" key="4">
    <source>
        <dbReference type="ARBA" id="ARBA00022490"/>
    </source>
</evidence>
<dbReference type="GO" id="GO:0009507">
    <property type="term" value="C:chloroplast"/>
    <property type="evidence" value="ECO:0007669"/>
    <property type="project" value="TreeGrafter"/>
</dbReference>
<dbReference type="Gene3D" id="3.10.20.30">
    <property type="match status" value="1"/>
</dbReference>
<dbReference type="Proteomes" id="UP000636709">
    <property type="component" value="Unassembled WGS sequence"/>
</dbReference>
<keyword evidence="6" id="KW-0547">Nucleotide-binding</keyword>
<dbReference type="GO" id="GO:0004829">
    <property type="term" value="F:threonine-tRNA ligase activity"/>
    <property type="evidence" value="ECO:0007669"/>
    <property type="project" value="UniProtKB-EC"/>
</dbReference>
<keyword evidence="8" id="KW-0648">Protein biosynthesis</keyword>
<dbReference type="InterPro" id="IPR002314">
    <property type="entry name" value="aa-tRNA-synt_IIb"/>
</dbReference>
<dbReference type="InterPro" id="IPR036621">
    <property type="entry name" value="Anticodon-bd_dom_sf"/>
</dbReference>
<dbReference type="Pfam" id="PF03129">
    <property type="entry name" value="HGTP_anticodon"/>
    <property type="match status" value="1"/>
</dbReference>
<evidence type="ECO:0000256" key="6">
    <source>
        <dbReference type="ARBA" id="ARBA00022741"/>
    </source>
</evidence>
<keyword evidence="7" id="KW-0067">ATP-binding</keyword>
<dbReference type="Gene3D" id="3.30.930.10">
    <property type="entry name" value="Bira Bifunctional Protein, Domain 2"/>
    <property type="match status" value="1"/>
</dbReference>
<evidence type="ECO:0000256" key="1">
    <source>
        <dbReference type="ARBA" id="ARBA00004496"/>
    </source>
</evidence>
<comment type="similarity">
    <text evidence="2">Belongs to the class-II aminoacyl-tRNA synthetase family.</text>
</comment>
<reference evidence="14" key="1">
    <citation type="submission" date="2020-07" db="EMBL/GenBank/DDBJ databases">
        <title>Genome sequence and genetic diversity analysis of an under-domesticated orphan crop, white fonio (Digitaria exilis).</title>
        <authorList>
            <person name="Bennetzen J.L."/>
            <person name="Chen S."/>
            <person name="Ma X."/>
            <person name="Wang X."/>
            <person name="Yssel A.E.J."/>
            <person name="Chaluvadi S.R."/>
            <person name="Johnson M."/>
            <person name="Gangashetty P."/>
            <person name="Hamidou F."/>
            <person name="Sanogo M.D."/>
            <person name="Zwaenepoel A."/>
            <person name="Wallace J."/>
            <person name="Van De Peer Y."/>
            <person name="Van Deynze A."/>
        </authorList>
    </citation>
    <scope>NUCLEOTIDE SEQUENCE</scope>
    <source>
        <tissue evidence="14">Leaves</tissue>
    </source>
</reference>
<dbReference type="Pfam" id="PF00587">
    <property type="entry name" value="tRNA-synt_2b"/>
    <property type="match status" value="1"/>
</dbReference>
<dbReference type="InterPro" id="IPR012947">
    <property type="entry name" value="tRNA_SAD"/>
</dbReference>
<keyword evidence="4" id="KW-0963">Cytoplasm</keyword>
<dbReference type="CDD" id="cd00771">
    <property type="entry name" value="ThrRS_core"/>
    <property type="match status" value="1"/>
</dbReference>
<dbReference type="PANTHER" id="PTHR11451">
    <property type="entry name" value="THREONINE-TRNA LIGASE"/>
    <property type="match status" value="1"/>
</dbReference>
<gene>
    <name evidence="14" type="ORF">HU200_049102</name>
</gene>
<evidence type="ECO:0000313" key="15">
    <source>
        <dbReference type="Proteomes" id="UP000636709"/>
    </source>
</evidence>
<dbReference type="Pfam" id="PF07973">
    <property type="entry name" value="tRNA_SAD"/>
    <property type="match status" value="1"/>
</dbReference>
<dbReference type="GO" id="GO:0006435">
    <property type="term" value="P:threonyl-tRNA aminoacylation"/>
    <property type="evidence" value="ECO:0007669"/>
    <property type="project" value="InterPro"/>
</dbReference>
<dbReference type="InterPro" id="IPR004154">
    <property type="entry name" value="Anticodon-bd"/>
</dbReference>
<comment type="catalytic activity">
    <reaction evidence="11">
        <text>tRNA(Thr) + L-threonine + ATP = L-threonyl-tRNA(Thr) + AMP + diphosphate + H(+)</text>
        <dbReference type="Rhea" id="RHEA:24624"/>
        <dbReference type="Rhea" id="RHEA-COMP:9670"/>
        <dbReference type="Rhea" id="RHEA-COMP:9704"/>
        <dbReference type="ChEBI" id="CHEBI:15378"/>
        <dbReference type="ChEBI" id="CHEBI:30616"/>
        <dbReference type="ChEBI" id="CHEBI:33019"/>
        <dbReference type="ChEBI" id="CHEBI:57926"/>
        <dbReference type="ChEBI" id="CHEBI:78442"/>
        <dbReference type="ChEBI" id="CHEBI:78534"/>
        <dbReference type="ChEBI" id="CHEBI:456215"/>
        <dbReference type="EC" id="6.1.1.3"/>
    </reaction>
</comment>
<comment type="subcellular location">
    <subcellularLocation>
        <location evidence="1">Cytoplasm</location>
    </subcellularLocation>
</comment>
<dbReference type="AlphaFoldDB" id="A0A835ECF5"/>
<evidence type="ECO:0000256" key="7">
    <source>
        <dbReference type="ARBA" id="ARBA00022840"/>
    </source>
</evidence>
<organism evidence="14 15">
    <name type="scientific">Digitaria exilis</name>
    <dbReference type="NCBI Taxonomy" id="1010633"/>
    <lineage>
        <taxon>Eukaryota</taxon>
        <taxon>Viridiplantae</taxon>
        <taxon>Streptophyta</taxon>
        <taxon>Embryophyta</taxon>
        <taxon>Tracheophyta</taxon>
        <taxon>Spermatophyta</taxon>
        <taxon>Magnoliopsida</taxon>
        <taxon>Liliopsida</taxon>
        <taxon>Poales</taxon>
        <taxon>Poaceae</taxon>
        <taxon>PACMAD clade</taxon>
        <taxon>Panicoideae</taxon>
        <taxon>Panicodae</taxon>
        <taxon>Paniceae</taxon>
        <taxon>Anthephorinae</taxon>
        <taxon>Digitaria</taxon>
    </lineage>
</organism>
<dbReference type="Gene3D" id="3.30.980.10">
    <property type="entry name" value="Threonyl-trna Synthetase, Chain A, domain 2"/>
    <property type="match status" value="1"/>
</dbReference>
<dbReference type="InterPro" id="IPR006195">
    <property type="entry name" value="aa-tRNA-synth_II"/>
</dbReference>
<evidence type="ECO:0000256" key="3">
    <source>
        <dbReference type="ARBA" id="ARBA00013163"/>
    </source>
</evidence>
<dbReference type="NCBIfam" id="TIGR00418">
    <property type="entry name" value="thrS"/>
    <property type="match status" value="1"/>
</dbReference>
<name>A0A835ECF5_9POAL</name>
<evidence type="ECO:0000256" key="11">
    <source>
        <dbReference type="ARBA" id="ARBA00049515"/>
    </source>
</evidence>
<dbReference type="SUPFAM" id="SSF55186">
    <property type="entry name" value="ThrRS/AlaRS common domain"/>
    <property type="match status" value="1"/>
</dbReference>
<evidence type="ECO:0000256" key="2">
    <source>
        <dbReference type="ARBA" id="ARBA00008226"/>
    </source>
</evidence>
<dbReference type="InterPro" id="IPR012675">
    <property type="entry name" value="Beta-grasp_dom_sf"/>
</dbReference>
<dbReference type="EC" id="6.1.1.3" evidence="3"/>
<dbReference type="InterPro" id="IPR012676">
    <property type="entry name" value="TGS-like"/>
</dbReference>
<dbReference type="PROSITE" id="PS51880">
    <property type="entry name" value="TGS"/>
    <property type="match status" value="1"/>
</dbReference>
<keyword evidence="9" id="KW-0030">Aminoacyl-tRNA synthetase</keyword>
<evidence type="ECO:0000256" key="10">
    <source>
        <dbReference type="ARBA" id="ARBA00031900"/>
    </source>
</evidence>
<evidence type="ECO:0000256" key="5">
    <source>
        <dbReference type="ARBA" id="ARBA00022598"/>
    </source>
</evidence>
<feature type="domain" description="Aminoacyl-transfer RNA synthetases class-II family profile" evidence="12">
    <location>
        <begin position="272"/>
        <end position="572"/>
    </location>
</feature>